<name>A0A2G9C4S9_9BURK</name>
<comment type="caution">
    <text evidence="7">The sequence shown here is derived from an EMBL/GenBank/DDBJ whole genome shotgun (WGS) entry which is preliminary data.</text>
</comment>
<dbReference type="GO" id="GO:0016887">
    <property type="term" value="F:ATP hydrolysis activity"/>
    <property type="evidence" value="ECO:0007669"/>
    <property type="project" value="InterPro"/>
</dbReference>
<comment type="similarity">
    <text evidence="1">Belongs to the ABC transporter superfamily.</text>
</comment>
<dbReference type="InterPro" id="IPR003593">
    <property type="entry name" value="AAA+_ATPase"/>
</dbReference>
<feature type="domain" description="ABC transporter" evidence="6">
    <location>
        <begin position="20"/>
        <end position="246"/>
    </location>
</feature>
<evidence type="ECO:0000313" key="8">
    <source>
        <dbReference type="Proteomes" id="UP000231501"/>
    </source>
</evidence>
<accession>A0A2G9C4S9</accession>
<reference evidence="7 8" key="1">
    <citation type="submission" date="2017-11" db="EMBL/GenBank/DDBJ databases">
        <title>Draft genome sequence of Mitsuaria sp. HWN-4.</title>
        <authorList>
            <person name="Gundlapally S.R."/>
        </authorList>
    </citation>
    <scope>NUCLEOTIDE SEQUENCE [LARGE SCALE GENOMIC DNA]</scope>
    <source>
        <strain evidence="7 8">HWN-4</strain>
    </source>
</reference>
<evidence type="ECO:0000256" key="3">
    <source>
        <dbReference type="ARBA" id="ARBA00022475"/>
    </source>
</evidence>
<dbReference type="AlphaFoldDB" id="A0A2G9C4S9"/>
<keyword evidence="4" id="KW-0547">Nucleotide-binding</keyword>
<dbReference type="PANTHER" id="PTHR42788:SF19">
    <property type="entry name" value="ALIPHATIC SULFONATES IMPORT ATP-BINDING PROTEIN SSUB 2"/>
    <property type="match status" value="1"/>
</dbReference>
<keyword evidence="5 7" id="KW-0067">ATP-binding</keyword>
<dbReference type="Pfam" id="PF00005">
    <property type="entry name" value="ABC_tran"/>
    <property type="match status" value="1"/>
</dbReference>
<keyword evidence="2" id="KW-0813">Transport</keyword>
<keyword evidence="3" id="KW-0472">Membrane</keyword>
<sequence length="260" mass="27972">MSVLEVQVRAKRFDSAVGAVRAGGRRGAAPASPRDVPVLSEVRFELAAGEVLGLVGASGCGKSTLLRIVAGLDPDFSGEVRLGGRVRQGPDREIGVVFQEPRLFPWLTVAENVGFDLGQGHDEAWVVRLLEEVGLGGLEDALPRQLSGGQAQRAAIARALYTRPRVLLLDEPFSALDAFTRMRLQDLVREVASAHGTSLLLVTHDIEEAVLLADRVLVLGARPGRIVREIDIRLHHPRGRGSAELAALRGEVLSELERVG</sequence>
<dbReference type="Proteomes" id="UP000231501">
    <property type="component" value="Unassembled WGS sequence"/>
</dbReference>
<keyword evidence="3" id="KW-1003">Cell membrane</keyword>
<evidence type="ECO:0000256" key="5">
    <source>
        <dbReference type="ARBA" id="ARBA00022840"/>
    </source>
</evidence>
<gene>
    <name evidence="7" type="ORF">CS062_19865</name>
</gene>
<dbReference type="PANTHER" id="PTHR42788">
    <property type="entry name" value="TAURINE IMPORT ATP-BINDING PROTEIN-RELATED"/>
    <property type="match status" value="1"/>
</dbReference>
<dbReference type="InterPro" id="IPR003439">
    <property type="entry name" value="ABC_transporter-like_ATP-bd"/>
</dbReference>
<evidence type="ECO:0000313" key="7">
    <source>
        <dbReference type="EMBL" id="PIM51423.1"/>
    </source>
</evidence>
<dbReference type="EMBL" id="PEOG01000065">
    <property type="protein sequence ID" value="PIM51423.1"/>
    <property type="molecule type" value="Genomic_DNA"/>
</dbReference>
<dbReference type="GO" id="GO:0005524">
    <property type="term" value="F:ATP binding"/>
    <property type="evidence" value="ECO:0007669"/>
    <property type="project" value="UniProtKB-KW"/>
</dbReference>
<dbReference type="RefSeq" id="WP_099863311.1">
    <property type="nucleotide sequence ID" value="NZ_PEOG01000065.1"/>
</dbReference>
<dbReference type="InterPro" id="IPR050166">
    <property type="entry name" value="ABC_transporter_ATP-bind"/>
</dbReference>
<dbReference type="InterPro" id="IPR027417">
    <property type="entry name" value="P-loop_NTPase"/>
</dbReference>
<dbReference type="PROSITE" id="PS50893">
    <property type="entry name" value="ABC_TRANSPORTER_2"/>
    <property type="match status" value="1"/>
</dbReference>
<protein>
    <submittedName>
        <fullName evidence="7">Sulfonate ABC transporter ATP-binding protein</fullName>
    </submittedName>
</protein>
<proteinExistence type="inferred from homology"/>
<keyword evidence="8" id="KW-1185">Reference proteome</keyword>
<dbReference type="SMART" id="SM00382">
    <property type="entry name" value="AAA"/>
    <property type="match status" value="1"/>
</dbReference>
<evidence type="ECO:0000256" key="2">
    <source>
        <dbReference type="ARBA" id="ARBA00022448"/>
    </source>
</evidence>
<dbReference type="Gene3D" id="3.40.50.300">
    <property type="entry name" value="P-loop containing nucleotide triphosphate hydrolases"/>
    <property type="match status" value="1"/>
</dbReference>
<dbReference type="PROSITE" id="PS00211">
    <property type="entry name" value="ABC_TRANSPORTER_1"/>
    <property type="match status" value="1"/>
</dbReference>
<dbReference type="InterPro" id="IPR017871">
    <property type="entry name" value="ABC_transporter-like_CS"/>
</dbReference>
<evidence type="ECO:0000259" key="6">
    <source>
        <dbReference type="PROSITE" id="PS50893"/>
    </source>
</evidence>
<organism evidence="7 8">
    <name type="scientific">Roseateles chitinivorans</name>
    <dbReference type="NCBI Taxonomy" id="2917965"/>
    <lineage>
        <taxon>Bacteria</taxon>
        <taxon>Pseudomonadati</taxon>
        <taxon>Pseudomonadota</taxon>
        <taxon>Betaproteobacteria</taxon>
        <taxon>Burkholderiales</taxon>
        <taxon>Sphaerotilaceae</taxon>
        <taxon>Roseateles</taxon>
    </lineage>
</organism>
<evidence type="ECO:0000256" key="1">
    <source>
        <dbReference type="ARBA" id="ARBA00005417"/>
    </source>
</evidence>
<dbReference type="SUPFAM" id="SSF52540">
    <property type="entry name" value="P-loop containing nucleoside triphosphate hydrolases"/>
    <property type="match status" value="1"/>
</dbReference>
<dbReference type="OrthoDB" id="9783039at2"/>
<evidence type="ECO:0000256" key="4">
    <source>
        <dbReference type="ARBA" id="ARBA00022741"/>
    </source>
</evidence>